<protein>
    <submittedName>
        <fullName evidence="3">TPR_REGION domain-containing protein</fullName>
    </submittedName>
</protein>
<dbReference type="Proteomes" id="UP000272942">
    <property type="component" value="Unassembled WGS sequence"/>
</dbReference>
<dbReference type="AlphaFoldDB" id="A0A183AWT5"/>
<evidence type="ECO:0000313" key="1">
    <source>
        <dbReference type="EMBL" id="VDP88476.1"/>
    </source>
</evidence>
<accession>A0A183AWT5</accession>
<name>A0A183AWT5_9TREM</name>
<reference evidence="1 2" key="2">
    <citation type="submission" date="2018-11" db="EMBL/GenBank/DDBJ databases">
        <authorList>
            <consortium name="Pathogen Informatics"/>
        </authorList>
    </citation>
    <scope>NUCLEOTIDE SEQUENCE [LARGE SCALE GENOMIC DNA]</scope>
    <source>
        <strain evidence="1 2">Egypt</strain>
    </source>
</reference>
<reference evidence="3" key="1">
    <citation type="submission" date="2016-06" db="UniProtKB">
        <authorList>
            <consortium name="WormBaseParasite"/>
        </authorList>
    </citation>
    <scope>IDENTIFICATION</scope>
</reference>
<dbReference type="SUPFAM" id="SSF48452">
    <property type="entry name" value="TPR-like"/>
    <property type="match status" value="1"/>
</dbReference>
<dbReference type="WBParaSite" id="ECPE_0001145501-mRNA-1">
    <property type="protein sequence ID" value="ECPE_0001145501-mRNA-1"/>
    <property type="gene ID" value="ECPE_0001145501"/>
</dbReference>
<gene>
    <name evidence="1" type="ORF">ECPE_LOCUS11420</name>
</gene>
<dbReference type="OrthoDB" id="10268002at2759"/>
<evidence type="ECO:0000313" key="2">
    <source>
        <dbReference type="Proteomes" id="UP000272942"/>
    </source>
</evidence>
<evidence type="ECO:0000313" key="3">
    <source>
        <dbReference type="WBParaSite" id="ECPE_0001145501-mRNA-1"/>
    </source>
</evidence>
<keyword evidence="2" id="KW-1185">Reference proteome</keyword>
<dbReference type="InterPro" id="IPR011990">
    <property type="entry name" value="TPR-like_helical_dom_sf"/>
</dbReference>
<sequence>MFVSFVFRILHIFFCRPVHLRSQFREAAHEAAVLLTAIEKWSGSRPGALKWRFQSDLCYLIGMSLDGMKRYKAALVFFQMDARLAEHANIMLAKKRALDNIGRMYAALGKYKEALACHNPIHLTGCYFKENIQFQLTALLACRTVTSGQNIQASMICLEEAYNLALRTNRQCVINAVLEIMRTIYNMLSDDQDDDILPKCWSSSLLDMLKQETSRRSQFNMKIFRELLLPCSGAQMPFSEYLV</sequence>
<organism evidence="3">
    <name type="scientific">Echinostoma caproni</name>
    <dbReference type="NCBI Taxonomy" id="27848"/>
    <lineage>
        <taxon>Eukaryota</taxon>
        <taxon>Metazoa</taxon>
        <taxon>Spiralia</taxon>
        <taxon>Lophotrochozoa</taxon>
        <taxon>Platyhelminthes</taxon>
        <taxon>Trematoda</taxon>
        <taxon>Digenea</taxon>
        <taxon>Plagiorchiida</taxon>
        <taxon>Echinostomata</taxon>
        <taxon>Echinostomatoidea</taxon>
        <taxon>Echinostomatidae</taxon>
        <taxon>Echinostoma</taxon>
    </lineage>
</organism>
<proteinExistence type="predicted"/>
<dbReference type="EMBL" id="UZAN01050797">
    <property type="protein sequence ID" value="VDP88476.1"/>
    <property type="molecule type" value="Genomic_DNA"/>
</dbReference>
<dbReference type="Gene3D" id="1.25.40.10">
    <property type="entry name" value="Tetratricopeptide repeat domain"/>
    <property type="match status" value="1"/>
</dbReference>